<evidence type="ECO:0000313" key="2">
    <source>
        <dbReference type="WBParaSite" id="ES5_v2.g20420.t1"/>
    </source>
</evidence>
<organism evidence="1 2">
    <name type="scientific">Panagrolaimus sp. ES5</name>
    <dbReference type="NCBI Taxonomy" id="591445"/>
    <lineage>
        <taxon>Eukaryota</taxon>
        <taxon>Metazoa</taxon>
        <taxon>Ecdysozoa</taxon>
        <taxon>Nematoda</taxon>
        <taxon>Chromadorea</taxon>
        <taxon>Rhabditida</taxon>
        <taxon>Tylenchina</taxon>
        <taxon>Panagrolaimomorpha</taxon>
        <taxon>Panagrolaimoidea</taxon>
        <taxon>Panagrolaimidae</taxon>
        <taxon>Panagrolaimus</taxon>
    </lineage>
</organism>
<evidence type="ECO:0000313" key="1">
    <source>
        <dbReference type="Proteomes" id="UP000887579"/>
    </source>
</evidence>
<accession>A0AC34FTF1</accession>
<sequence length="696" mass="78261">MLSIRYVTLEKEESDPELKLDDLVKLERHGFHFLAQLMLALFQSCILSIESDAGRVSLAVFTVPIIARMCGCPNDKLIIPHNVACAIAMFIICIYVLNHVPTFLQSIKQGSRRLRALFVIRGIGIGIIKIWQRLRLAEVLAICWMLMFSLRFYNQVATGAGSIDLACMSAIAETTSSPFSLLALALTVSYISQFIVQCTQFILGSALNSNHVLATHGYTEALTLVFLCLQAGVLGMRTEQKMFMLKLVLFIVATGAGSIDLACMSAIAETTSSPFSLLALALTVSYISQFIVQCTQFILGSALNSNHVLATHGYTEALTLVFLCLQAGVLGMRTEQKMFMLKLVLFIVLSALLQSLYEILEPQMLAFAALTNVTVSMHIRSLVLATILMITPFLISFMLMTFLPMDLWFVMIISNCLLTSIRTISTTVIYFLKIAENKSEQPWERCDDLIFYCKISTHVAELLLALFVVVYGIFALLVLGKWTVFSVIVLIFHSYFNVLRKLQSSINAVRTRKAASDKINEFTRPTKEQLDQKSDVCMICLGEMSTDARVTPCNHYFHGFCLKKWLFVKPVCPLCYVSLGDGTKLQQEEQPRSFFPRRRPRDQQQQQQNEFRRMLLNYDSPRTVSASLQPLLQDENGVDLDNLPQNESTAHRLRMMSTFTPRTVSASLQPLLQDENGVDLDNLPQNESSAHRLRMM</sequence>
<proteinExistence type="predicted"/>
<name>A0AC34FTF1_9BILA</name>
<protein>
    <submittedName>
        <fullName evidence="2">RING-type domain-containing protein</fullName>
    </submittedName>
</protein>
<dbReference type="Proteomes" id="UP000887579">
    <property type="component" value="Unplaced"/>
</dbReference>
<dbReference type="WBParaSite" id="ES5_v2.g20420.t1">
    <property type="protein sequence ID" value="ES5_v2.g20420.t1"/>
    <property type="gene ID" value="ES5_v2.g20420"/>
</dbReference>
<reference evidence="2" key="1">
    <citation type="submission" date="2022-11" db="UniProtKB">
        <authorList>
            <consortium name="WormBaseParasite"/>
        </authorList>
    </citation>
    <scope>IDENTIFICATION</scope>
</reference>